<dbReference type="Pfam" id="PF13412">
    <property type="entry name" value="HTH_24"/>
    <property type="match status" value="1"/>
</dbReference>
<comment type="caution">
    <text evidence="6">The sequence shown here is derived from an EMBL/GenBank/DDBJ whole genome shotgun (WGS) entry which is preliminary data.</text>
</comment>
<dbReference type="Proteomes" id="UP000035955">
    <property type="component" value="Unassembled WGS sequence"/>
</dbReference>
<dbReference type="GO" id="GO:0043200">
    <property type="term" value="P:response to amino acid"/>
    <property type="evidence" value="ECO:0007669"/>
    <property type="project" value="TreeGrafter"/>
</dbReference>
<evidence type="ECO:0000313" key="6">
    <source>
        <dbReference type="EMBL" id="KMO30484.1"/>
    </source>
</evidence>
<dbReference type="PROSITE" id="PS50956">
    <property type="entry name" value="HTH_ASNC_2"/>
    <property type="match status" value="1"/>
</dbReference>
<dbReference type="SUPFAM" id="SSF54909">
    <property type="entry name" value="Dimeric alpha+beta barrel"/>
    <property type="match status" value="1"/>
</dbReference>
<dbReference type="AlphaFoldDB" id="A0A0J6S9V6"/>
<dbReference type="GO" id="GO:0006355">
    <property type="term" value="P:regulation of DNA-templated transcription"/>
    <property type="evidence" value="ECO:0007669"/>
    <property type="project" value="UniProtKB-ARBA"/>
</dbReference>
<dbReference type="Pfam" id="PF01037">
    <property type="entry name" value="AsnC_trans_reg"/>
    <property type="match status" value="1"/>
</dbReference>
<feature type="domain" description="HTH asnC-type" evidence="5">
    <location>
        <begin position="21"/>
        <end position="82"/>
    </location>
</feature>
<dbReference type="GO" id="GO:0043565">
    <property type="term" value="F:sequence-specific DNA binding"/>
    <property type="evidence" value="ECO:0007669"/>
    <property type="project" value="InterPro"/>
</dbReference>
<dbReference type="InterPro" id="IPR036388">
    <property type="entry name" value="WH-like_DNA-bd_sf"/>
</dbReference>
<keyword evidence="3" id="KW-0804">Transcription</keyword>
<dbReference type="CDD" id="cd00090">
    <property type="entry name" value="HTH_ARSR"/>
    <property type="match status" value="1"/>
</dbReference>
<dbReference type="SMART" id="SM00344">
    <property type="entry name" value="HTH_ASNC"/>
    <property type="match status" value="1"/>
</dbReference>
<dbReference type="PANTHER" id="PTHR30154:SF34">
    <property type="entry name" value="TRANSCRIPTIONAL REGULATOR AZLB"/>
    <property type="match status" value="1"/>
</dbReference>
<dbReference type="InterPro" id="IPR019888">
    <property type="entry name" value="Tscrpt_reg_AsnC-like"/>
</dbReference>
<accession>A0A0J6S9V6</accession>
<dbReference type="PATRIC" id="fig|298794.3.peg.3476"/>
<dbReference type="InterPro" id="IPR011991">
    <property type="entry name" value="ArsR-like_HTH"/>
</dbReference>
<keyword evidence="2" id="KW-0238">DNA-binding</keyword>
<dbReference type="InterPro" id="IPR019887">
    <property type="entry name" value="Tscrpt_reg_AsnC/Lrp_C"/>
</dbReference>
<dbReference type="InterPro" id="IPR000485">
    <property type="entry name" value="AsnC-type_HTH_dom"/>
</dbReference>
<proteinExistence type="predicted"/>
<evidence type="ECO:0000256" key="2">
    <source>
        <dbReference type="ARBA" id="ARBA00023125"/>
    </source>
</evidence>
<evidence type="ECO:0000256" key="1">
    <source>
        <dbReference type="ARBA" id="ARBA00023015"/>
    </source>
</evidence>
<keyword evidence="1" id="KW-0805">Transcription regulation</keyword>
<feature type="region of interest" description="Disordered" evidence="4">
    <location>
        <begin position="1"/>
        <end position="20"/>
    </location>
</feature>
<evidence type="ECO:0000313" key="7">
    <source>
        <dbReference type="Proteomes" id="UP000035955"/>
    </source>
</evidence>
<protein>
    <submittedName>
        <fullName evidence="6">AsnC family transcriptional regulator</fullName>
    </submittedName>
</protein>
<dbReference type="SUPFAM" id="SSF46785">
    <property type="entry name" value="Winged helix' DNA-binding domain"/>
    <property type="match status" value="1"/>
</dbReference>
<name>A0A0J6S9V6_9HYPH</name>
<evidence type="ECO:0000256" key="3">
    <source>
        <dbReference type="ARBA" id="ARBA00023163"/>
    </source>
</evidence>
<dbReference type="PANTHER" id="PTHR30154">
    <property type="entry name" value="LEUCINE-RESPONSIVE REGULATORY PROTEIN"/>
    <property type="match status" value="1"/>
</dbReference>
<evidence type="ECO:0000256" key="4">
    <source>
        <dbReference type="SAM" id="MobiDB-lite"/>
    </source>
</evidence>
<organism evidence="6 7">
    <name type="scientific">Methylobacterium variabile</name>
    <dbReference type="NCBI Taxonomy" id="298794"/>
    <lineage>
        <taxon>Bacteria</taxon>
        <taxon>Pseudomonadati</taxon>
        <taxon>Pseudomonadota</taxon>
        <taxon>Alphaproteobacteria</taxon>
        <taxon>Hyphomicrobiales</taxon>
        <taxon>Methylobacteriaceae</taxon>
        <taxon>Methylobacterium</taxon>
    </lineage>
</organism>
<sequence>MQKSAGNSNPQAPRHPPATALDRIDRKILDILQRDSRITNQGLAGRVGLSPAPCSRRVKRLHDEGYISREVAIVDPARVGSTLIAFVSVELDRQREDVLAIFERKMAAQKAVQQCYFISGESDYLLVVACRDMEHYNAFVREVLANEHNIRRFRTSFNLNRVKYDTAIDLEAALD</sequence>
<dbReference type="RefSeq" id="WP_048447497.1">
    <property type="nucleotide sequence ID" value="NZ_LABY01000225.1"/>
</dbReference>
<keyword evidence="7" id="KW-1185">Reference proteome</keyword>
<dbReference type="PRINTS" id="PR00033">
    <property type="entry name" value="HTHASNC"/>
</dbReference>
<dbReference type="OrthoDB" id="7856348at2"/>
<evidence type="ECO:0000259" key="5">
    <source>
        <dbReference type="PROSITE" id="PS50956"/>
    </source>
</evidence>
<gene>
    <name evidence="6" type="ORF">VQ02_27875</name>
</gene>
<feature type="compositionally biased region" description="Polar residues" evidence="4">
    <location>
        <begin position="1"/>
        <end position="11"/>
    </location>
</feature>
<dbReference type="Gene3D" id="3.30.70.920">
    <property type="match status" value="1"/>
</dbReference>
<dbReference type="InterPro" id="IPR011008">
    <property type="entry name" value="Dimeric_a/b-barrel"/>
</dbReference>
<dbReference type="Gene3D" id="1.10.10.10">
    <property type="entry name" value="Winged helix-like DNA-binding domain superfamily/Winged helix DNA-binding domain"/>
    <property type="match status" value="1"/>
</dbReference>
<dbReference type="GO" id="GO:0005829">
    <property type="term" value="C:cytosol"/>
    <property type="evidence" value="ECO:0007669"/>
    <property type="project" value="TreeGrafter"/>
</dbReference>
<reference evidence="6 7" key="1">
    <citation type="submission" date="2015-03" db="EMBL/GenBank/DDBJ databases">
        <title>Genome sequencing of Methylobacterium variabile DSM 16961.</title>
        <authorList>
            <person name="Chaudhry V."/>
            <person name="Patil P.B."/>
        </authorList>
    </citation>
    <scope>NUCLEOTIDE SEQUENCE [LARGE SCALE GENOMIC DNA]</scope>
    <source>
        <strain evidence="6 7">DSM 16961</strain>
    </source>
</reference>
<dbReference type="InterPro" id="IPR036390">
    <property type="entry name" value="WH_DNA-bd_sf"/>
</dbReference>
<dbReference type="EMBL" id="LABY01000225">
    <property type="protein sequence ID" value="KMO30484.1"/>
    <property type="molecule type" value="Genomic_DNA"/>
</dbReference>